<dbReference type="InterPro" id="IPR036388">
    <property type="entry name" value="WH-like_DNA-bd_sf"/>
</dbReference>
<dbReference type="Pfam" id="PF00196">
    <property type="entry name" value="GerE"/>
    <property type="match status" value="1"/>
</dbReference>
<organism evidence="5 6">
    <name type="scientific">Nitratireductor rhodophyticola</name>
    <dbReference type="NCBI Taxonomy" id="2854036"/>
    <lineage>
        <taxon>Bacteria</taxon>
        <taxon>Pseudomonadati</taxon>
        <taxon>Pseudomonadota</taxon>
        <taxon>Alphaproteobacteria</taxon>
        <taxon>Hyphomicrobiales</taxon>
        <taxon>Phyllobacteriaceae</taxon>
        <taxon>Nitratireductor</taxon>
    </lineage>
</organism>
<sequence>MRSSLPDLLADLVNLLPQDERALVYRLAKGYQGSLVITSRERGAARRLARKLPRTFRYRDEDGTLVADRNVLAQLESVVVQDGDEALSGTGTCAQIVAAQEQGDHRRALALFEENGGVYFIHFHGNDACLDVLNRFPRAMVDAEETLTMALAMHALKAGNVTHARYLMVQHFGDEMHSLDTVISRRESYPLAVRQFRFLMAIYEDQPIPNHLREKLFDMLAEFPIDDHLHRGSFYNAMLSVCLQRRELNEAENIAKRALYHYQQAQAHLLVFYIELHCVVFSLQRGMLSEAEHRVQAAREALDRVPFEVPADRRLMSLLEGVLAYEKGEPDHLVRFVAEEFDKFAYGEIWPAVVELALVYCSQVVSRQVGLGAAISFLDKWRVQEWRSRRFNTAITMREVELLQNANRWQAAADRLMAIQSRINLTWVETAEEALSRLVDPNEIELAMAWLRHLMQHLPRRPLLRAQVEALLRNEHIGERDRGRLRLWAAYLARVHRDMTRARHLFAALLDELARIGVVTHLLGDIGLVDALVDDKRVGPQVISTAERRAILRKLHGFAPGRETNSTVLTPQELRVLRLVAEGGTNKFVARQLRLSEVTVKFHLTNTYRKMGCRRRAEAVAAARSLGWL</sequence>
<feature type="domain" description="HTH luxR-type" evidence="4">
    <location>
        <begin position="562"/>
        <end position="627"/>
    </location>
</feature>
<dbReference type="PRINTS" id="PR00038">
    <property type="entry name" value="HTHLUXR"/>
</dbReference>
<gene>
    <name evidence="5" type="ORF">KVG22_07075</name>
</gene>
<dbReference type="PANTHER" id="PTHR44688">
    <property type="entry name" value="DNA-BINDING TRANSCRIPTIONAL ACTIVATOR DEVR_DOSR"/>
    <property type="match status" value="1"/>
</dbReference>
<dbReference type="CDD" id="cd06170">
    <property type="entry name" value="LuxR_C_like"/>
    <property type="match status" value="1"/>
</dbReference>
<evidence type="ECO:0000259" key="4">
    <source>
        <dbReference type="PROSITE" id="PS50043"/>
    </source>
</evidence>
<protein>
    <submittedName>
        <fullName evidence="5">LuxR C-terminal-related transcriptional regulator</fullName>
    </submittedName>
</protein>
<evidence type="ECO:0000256" key="2">
    <source>
        <dbReference type="ARBA" id="ARBA00023125"/>
    </source>
</evidence>
<reference evidence="5 6" key="1">
    <citation type="submission" date="2021-06" db="EMBL/GenBank/DDBJ databases">
        <title>Nitratireductor porphyridii sp. nov., isolated from a small marine red alga, Porphyridium purpureum in South Korea.</title>
        <authorList>
            <person name="Kim K.H."/>
            <person name="Kristyanto S."/>
            <person name="Jeon C.O."/>
        </authorList>
    </citation>
    <scope>NUCLEOTIDE SEQUENCE [LARGE SCALE GENOMIC DNA]</scope>
    <source>
        <strain evidence="5 6">R6</strain>
    </source>
</reference>
<dbReference type="RefSeq" id="WP_223005563.1">
    <property type="nucleotide sequence ID" value="NZ_JAHSQO010000002.1"/>
</dbReference>
<dbReference type="InterPro" id="IPR000792">
    <property type="entry name" value="Tscrpt_reg_LuxR_C"/>
</dbReference>
<dbReference type="PROSITE" id="PS00622">
    <property type="entry name" value="HTH_LUXR_1"/>
    <property type="match status" value="1"/>
</dbReference>
<evidence type="ECO:0000313" key="5">
    <source>
        <dbReference type="EMBL" id="MBY8916342.1"/>
    </source>
</evidence>
<dbReference type="PANTHER" id="PTHR44688:SF16">
    <property type="entry name" value="DNA-BINDING TRANSCRIPTIONAL ACTIVATOR DEVR_DOSR"/>
    <property type="match status" value="1"/>
</dbReference>
<evidence type="ECO:0000256" key="3">
    <source>
        <dbReference type="ARBA" id="ARBA00023163"/>
    </source>
</evidence>
<dbReference type="SUPFAM" id="SSF46894">
    <property type="entry name" value="C-terminal effector domain of the bipartite response regulators"/>
    <property type="match status" value="1"/>
</dbReference>
<evidence type="ECO:0000256" key="1">
    <source>
        <dbReference type="ARBA" id="ARBA00023015"/>
    </source>
</evidence>
<dbReference type="InterPro" id="IPR016032">
    <property type="entry name" value="Sig_transdc_resp-reg_C-effctor"/>
</dbReference>
<accession>A0ABS7R7I7</accession>
<keyword evidence="3" id="KW-0804">Transcription</keyword>
<keyword evidence="1" id="KW-0805">Transcription regulation</keyword>
<comment type="caution">
    <text evidence="5">The sequence shown here is derived from an EMBL/GenBank/DDBJ whole genome shotgun (WGS) entry which is preliminary data.</text>
</comment>
<dbReference type="Gene3D" id="1.10.10.10">
    <property type="entry name" value="Winged helix-like DNA-binding domain superfamily/Winged helix DNA-binding domain"/>
    <property type="match status" value="1"/>
</dbReference>
<proteinExistence type="predicted"/>
<dbReference type="PROSITE" id="PS50043">
    <property type="entry name" value="HTH_LUXR_2"/>
    <property type="match status" value="1"/>
</dbReference>
<dbReference type="SMART" id="SM00421">
    <property type="entry name" value="HTH_LUXR"/>
    <property type="match status" value="1"/>
</dbReference>
<evidence type="ECO:0000313" key="6">
    <source>
        <dbReference type="Proteomes" id="UP000777661"/>
    </source>
</evidence>
<dbReference type="Proteomes" id="UP000777661">
    <property type="component" value="Unassembled WGS sequence"/>
</dbReference>
<keyword evidence="2" id="KW-0238">DNA-binding</keyword>
<keyword evidence="6" id="KW-1185">Reference proteome</keyword>
<dbReference type="EMBL" id="JAHSQO010000002">
    <property type="protein sequence ID" value="MBY8916342.1"/>
    <property type="molecule type" value="Genomic_DNA"/>
</dbReference>
<name>A0ABS7R7I7_9HYPH</name>